<accession>A0A1E7EIW6</accession>
<evidence type="ECO:0000313" key="1">
    <source>
        <dbReference type="EMBL" id="OEU05838.1"/>
    </source>
</evidence>
<dbReference type="EMBL" id="KV784455">
    <property type="protein sequence ID" value="OEU05838.1"/>
    <property type="molecule type" value="Genomic_DNA"/>
</dbReference>
<dbReference type="AlphaFoldDB" id="A0A1E7EIW6"/>
<gene>
    <name evidence="1" type="ORF">FRACYDRAFT_257891</name>
</gene>
<dbReference type="Proteomes" id="UP000095751">
    <property type="component" value="Unassembled WGS sequence"/>
</dbReference>
<protein>
    <submittedName>
        <fullName evidence="1">Uncharacterized protein</fullName>
    </submittedName>
</protein>
<reference evidence="1 2" key="1">
    <citation type="submission" date="2016-09" db="EMBL/GenBank/DDBJ databases">
        <title>Extensive genetic diversity and differential bi-allelic expression allows diatom success in the polar Southern Ocean.</title>
        <authorList>
            <consortium name="DOE Joint Genome Institute"/>
            <person name="Mock T."/>
            <person name="Otillar R.P."/>
            <person name="Strauss J."/>
            <person name="Dupont C."/>
            <person name="Frickenhaus S."/>
            <person name="Maumus F."/>
            <person name="Mcmullan M."/>
            <person name="Sanges R."/>
            <person name="Schmutz J."/>
            <person name="Toseland A."/>
            <person name="Valas R."/>
            <person name="Veluchamy A."/>
            <person name="Ward B.J."/>
            <person name="Allen A."/>
            <person name="Barry K."/>
            <person name="Falciatore A."/>
            <person name="Ferrante M."/>
            <person name="Fortunato A.E."/>
            <person name="Gloeckner G."/>
            <person name="Gruber A."/>
            <person name="Hipkin R."/>
            <person name="Janech M."/>
            <person name="Kroth P."/>
            <person name="Leese F."/>
            <person name="Lindquist E."/>
            <person name="Lyon B.R."/>
            <person name="Martin J."/>
            <person name="Mayer C."/>
            <person name="Parker M."/>
            <person name="Quesneville H."/>
            <person name="Raymond J."/>
            <person name="Uhlig C."/>
            <person name="Valentin K.U."/>
            <person name="Worden A.Z."/>
            <person name="Armbrust E.V."/>
            <person name="Bowler C."/>
            <person name="Green B."/>
            <person name="Moulton V."/>
            <person name="Van Oosterhout C."/>
            <person name="Grigoriev I."/>
        </authorList>
    </citation>
    <scope>NUCLEOTIDE SEQUENCE [LARGE SCALE GENOMIC DNA]</scope>
    <source>
        <strain evidence="1 2">CCMP1102</strain>
    </source>
</reference>
<evidence type="ECO:0000313" key="2">
    <source>
        <dbReference type="Proteomes" id="UP000095751"/>
    </source>
</evidence>
<proteinExistence type="predicted"/>
<keyword evidence="2" id="KW-1185">Reference proteome</keyword>
<name>A0A1E7EIW6_9STRA</name>
<organism evidence="1 2">
    <name type="scientific">Fragilariopsis cylindrus CCMP1102</name>
    <dbReference type="NCBI Taxonomy" id="635003"/>
    <lineage>
        <taxon>Eukaryota</taxon>
        <taxon>Sar</taxon>
        <taxon>Stramenopiles</taxon>
        <taxon>Ochrophyta</taxon>
        <taxon>Bacillariophyta</taxon>
        <taxon>Bacillariophyceae</taxon>
        <taxon>Bacillariophycidae</taxon>
        <taxon>Bacillariales</taxon>
        <taxon>Bacillariaceae</taxon>
        <taxon>Fragilariopsis</taxon>
    </lineage>
</organism>
<sequence>MGLFGFENKPAFCGNFKCFFYDSKNSDNGYLIIRDSTAGASSDKALDIAVAGWEKAKELELRKYHIRHLFLDLPFEVHLPHDIMVDRMNANSYHVKNVVNGRLVKGTKPKKYHFHHNTPAIIIQPNKSAPTQSIIYSNAKAFKKLNHWETMTSFKILNHEQAMTIKKASLNSYNQNFHLQLNTLVEKEPFLTYDFQLMIDSNGNIYHLDFRSIVEYMPIPQTKKGQKHYQLSEEDEQLRWREIS</sequence>
<dbReference type="KEGG" id="fcy:FRACYDRAFT_257891"/>
<dbReference type="InParanoid" id="A0A1E7EIW6"/>